<evidence type="ECO:0000256" key="1">
    <source>
        <dbReference type="SAM" id="SignalP"/>
    </source>
</evidence>
<protein>
    <recommendedName>
        <fullName evidence="4">DUF2771 domain-containing protein</fullName>
    </recommendedName>
</protein>
<comment type="caution">
    <text evidence="2">The sequence shown here is derived from an EMBL/GenBank/DDBJ whole genome shotgun (WGS) entry which is preliminary data.</text>
</comment>
<sequence>MRARHITAPAALAPLVAAALVACGGEEAGFVGTSGLYRTATGAPGMTVQTCGQELAEIRVTEGPATEEADTSEERMIARIIPTKPMSGLIDIDLGSIDPLLFDVEGDPLSPVPEGTTVVFDPYLDNGQSTIPHASATVEDIAALDHGEYITRPGVSGDAYPANEEGRAYFENYCER</sequence>
<dbReference type="RefSeq" id="WP_108432359.1">
    <property type="nucleotide sequence ID" value="NZ_CP026947.1"/>
</dbReference>
<keyword evidence="1" id="KW-0732">Signal</keyword>
<evidence type="ECO:0000313" key="3">
    <source>
        <dbReference type="Proteomes" id="UP000244989"/>
    </source>
</evidence>
<gene>
    <name evidence="2" type="ORF">DF222_03645</name>
</gene>
<organism evidence="2 3">
    <name type="scientific">Corynebacterium yudongzhengii</name>
    <dbReference type="NCBI Taxonomy" id="2080740"/>
    <lineage>
        <taxon>Bacteria</taxon>
        <taxon>Bacillati</taxon>
        <taxon>Actinomycetota</taxon>
        <taxon>Actinomycetes</taxon>
        <taxon>Mycobacteriales</taxon>
        <taxon>Corynebacteriaceae</taxon>
        <taxon>Corynebacterium</taxon>
    </lineage>
</organism>
<feature type="chain" id="PRO_5038873409" description="DUF2771 domain-containing protein" evidence="1">
    <location>
        <begin position="25"/>
        <end position="176"/>
    </location>
</feature>
<accession>A0A2U1T877</accession>
<dbReference type="EMBL" id="QEEZ01000005">
    <property type="protein sequence ID" value="PWC02189.1"/>
    <property type="molecule type" value="Genomic_DNA"/>
</dbReference>
<keyword evidence="3" id="KW-1185">Reference proteome</keyword>
<dbReference type="KEGG" id="cyz:C3B44_10750"/>
<evidence type="ECO:0008006" key="4">
    <source>
        <dbReference type="Google" id="ProtNLM"/>
    </source>
</evidence>
<dbReference type="PROSITE" id="PS51257">
    <property type="entry name" value="PROKAR_LIPOPROTEIN"/>
    <property type="match status" value="1"/>
</dbReference>
<evidence type="ECO:0000313" key="2">
    <source>
        <dbReference type="EMBL" id="PWC02189.1"/>
    </source>
</evidence>
<dbReference type="AlphaFoldDB" id="A0A2U1T877"/>
<reference evidence="3" key="1">
    <citation type="submission" date="2018-04" db="EMBL/GenBank/DDBJ databases">
        <authorList>
            <person name="Liu S."/>
            <person name="Wang Z."/>
            <person name="Li J."/>
        </authorList>
    </citation>
    <scope>NUCLEOTIDE SEQUENCE [LARGE SCALE GENOMIC DNA]</scope>
    <source>
        <strain evidence="3">2189</strain>
    </source>
</reference>
<dbReference type="Proteomes" id="UP000244989">
    <property type="component" value="Unassembled WGS sequence"/>
</dbReference>
<name>A0A2U1T877_9CORY</name>
<proteinExistence type="predicted"/>
<feature type="signal peptide" evidence="1">
    <location>
        <begin position="1"/>
        <end position="24"/>
    </location>
</feature>